<reference evidence="2" key="1">
    <citation type="submission" date="2023-06" db="EMBL/GenBank/DDBJ databases">
        <authorList>
            <person name="Kurt Z."/>
        </authorList>
    </citation>
    <scope>NUCLEOTIDE SEQUENCE</scope>
</reference>
<keyword evidence="1" id="KW-0472">Membrane</keyword>
<name>A0AA86S1D7_9EUKA</name>
<protein>
    <submittedName>
        <fullName evidence="3">Hypothetical_protein</fullName>
    </submittedName>
</protein>
<keyword evidence="1" id="KW-0812">Transmembrane</keyword>
<gene>
    <name evidence="3" type="ORF">HINF_LOCUS17306</name>
    <name evidence="2" type="ORF">HINF_LOCUS63970</name>
</gene>
<keyword evidence="1" id="KW-1133">Transmembrane helix</keyword>
<reference evidence="3 4" key="2">
    <citation type="submission" date="2024-07" db="EMBL/GenBank/DDBJ databases">
        <authorList>
            <person name="Akdeniz Z."/>
        </authorList>
    </citation>
    <scope>NUCLEOTIDE SEQUENCE [LARGE SCALE GENOMIC DNA]</scope>
</reference>
<dbReference type="EMBL" id="CAXDID020000043">
    <property type="protein sequence ID" value="CAL6001188.1"/>
    <property type="molecule type" value="Genomic_DNA"/>
</dbReference>
<keyword evidence="4" id="KW-1185">Reference proteome</keyword>
<dbReference type="Proteomes" id="UP001642409">
    <property type="component" value="Unassembled WGS sequence"/>
</dbReference>
<feature type="transmembrane region" description="Helical" evidence="1">
    <location>
        <begin position="151"/>
        <end position="178"/>
    </location>
</feature>
<comment type="caution">
    <text evidence="2">The sequence shown here is derived from an EMBL/GenBank/DDBJ whole genome shotgun (WGS) entry which is preliminary data.</text>
</comment>
<dbReference type="AlphaFoldDB" id="A0AA86S1D7"/>
<evidence type="ECO:0000313" key="3">
    <source>
        <dbReference type="EMBL" id="CAL6001188.1"/>
    </source>
</evidence>
<sequence length="240" mass="27457">MQVFAHESAQQYICPFFNKQRASEGSFTHFFEGSQEEQTSIDCFGTHFRVNGSFLICAQIPLKQVGSEPSVVQVSPAFFMQIELEICQVVYQVVYQYTVQIMIIFLTSCTLETFLTYFLFLTRITSLSVFQHLLVGFTVKPRMTCNMQYKLYIIILITVIGSAFLLLDCVLNNLVLYISHFLETAQTSLRLSKAKQRLSHASVSIFETGSTRNLVLYLYPRSVRSYVPVKQLKSVLQDSV</sequence>
<evidence type="ECO:0000313" key="2">
    <source>
        <dbReference type="EMBL" id="CAI9976325.1"/>
    </source>
</evidence>
<proteinExistence type="predicted"/>
<evidence type="ECO:0000256" key="1">
    <source>
        <dbReference type="SAM" id="Phobius"/>
    </source>
</evidence>
<dbReference type="EMBL" id="CATOUU010001173">
    <property type="protein sequence ID" value="CAI9976325.1"/>
    <property type="molecule type" value="Genomic_DNA"/>
</dbReference>
<accession>A0AA86S1D7</accession>
<organism evidence="2">
    <name type="scientific">Hexamita inflata</name>
    <dbReference type="NCBI Taxonomy" id="28002"/>
    <lineage>
        <taxon>Eukaryota</taxon>
        <taxon>Metamonada</taxon>
        <taxon>Diplomonadida</taxon>
        <taxon>Hexamitidae</taxon>
        <taxon>Hexamitinae</taxon>
        <taxon>Hexamita</taxon>
    </lineage>
</organism>
<evidence type="ECO:0000313" key="4">
    <source>
        <dbReference type="Proteomes" id="UP001642409"/>
    </source>
</evidence>